<gene>
    <name evidence="1" type="ORF">ACFSOZ_19080</name>
</gene>
<reference evidence="2" key="1">
    <citation type="journal article" date="2019" name="Int. J. Syst. Evol. Microbiol.">
        <title>The Global Catalogue of Microorganisms (GCM) 10K type strain sequencing project: providing services to taxonomists for standard genome sequencing and annotation.</title>
        <authorList>
            <consortium name="The Broad Institute Genomics Platform"/>
            <consortium name="The Broad Institute Genome Sequencing Center for Infectious Disease"/>
            <person name="Wu L."/>
            <person name="Ma J."/>
        </authorList>
    </citation>
    <scope>NUCLEOTIDE SEQUENCE [LARGE SCALE GENOMIC DNA]</scope>
    <source>
        <strain evidence="2">CGMCC 1.16225</strain>
    </source>
</reference>
<evidence type="ECO:0000313" key="2">
    <source>
        <dbReference type="Proteomes" id="UP001597405"/>
    </source>
</evidence>
<proteinExistence type="predicted"/>
<dbReference type="EMBL" id="JBHUGZ010000012">
    <property type="protein sequence ID" value="MFD1984657.1"/>
    <property type="molecule type" value="Genomic_DNA"/>
</dbReference>
<name>A0ABW4UDQ7_9HYPH</name>
<evidence type="ECO:0000313" key="1">
    <source>
        <dbReference type="EMBL" id="MFD1984657.1"/>
    </source>
</evidence>
<organism evidence="1 2">
    <name type="scientific">Mesorhizobium newzealandense</name>
    <dbReference type="NCBI Taxonomy" id="1300302"/>
    <lineage>
        <taxon>Bacteria</taxon>
        <taxon>Pseudomonadati</taxon>
        <taxon>Pseudomonadota</taxon>
        <taxon>Alphaproteobacteria</taxon>
        <taxon>Hyphomicrobiales</taxon>
        <taxon>Phyllobacteriaceae</taxon>
        <taxon>Mesorhizobium</taxon>
    </lineage>
</organism>
<protein>
    <submittedName>
        <fullName evidence="1">Uncharacterized protein</fullName>
    </submittedName>
</protein>
<dbReference type="RefSeq" id="WP_143748870.1">
    <property type="nucleotide sequence ID" value="NZ_JBHUGZ010000012.1"/>
</dbReference>
<keyword evidence="2" id="KW-1185">Reference proteome</keyword>
<comment type="caution">
    <text evidence="1">The sequence shown here is derived from an EMBL/GenBank/DDBJ whole genome shotgun (WGS) entry which is preliminary data.</text>
</comment>
<sequence length="86" mass="9555">MKMAAGPWTPMRSRPEPGRSYLICGTYGGMQTCDVAFYNGTRADGSHWWMLGNVEIAPAAIDRYAEILLEEIDQTHPSPSLHSSRV</sequence>
<accession>A0ABW4UDQ7</accession>
<dbReference type="Proteomes" id="UP001597405">
    <property type="component" value="Unassembled WGS sequence"/>
</dbReference>